<accession>A0A4R3HPT7</accession>
<evidence type="ECO:0000259" key="7">
    <source>
        <dbReference type="PROSITE" id="PS50893"/>
    </source>
</evidence>
<organism evidence="8 9">
    <name type="scientific">Paucimonas lemoignei</name>
    <name type="common">Pseudomonas lemoignei</name>
    <dbReference type="NCBI Taxonomy" id="29443"/>
    <lineage>
        <taxon>Bacteria</taxon>
        <taxon>Pseudomonadati</taxon>
        <taxon>Pseudomonadota</taxon>
        <taxon>Betaproteobacteria</taxon>
        <taxon>Burkholderiales</taxon>
        <taxon>Burkholderiaceae</taxon>
        <taxon>Paucimonas</taxon>
    </lineage>
</organism>
<evidence type="ECO:0000313" key="8">
    <source>
        <dbReference type="EMBL" id="TCS33755.1"/>
    </source>
</evidence>
<evidence type="ECO:0000256" key="5">
    <source>
        <dbReference type="ARBA" id="ARBA00022741"/>
    </source>
</evidence>
<evidence type="ECO:0000256" key="2">
    <source>
        <dbReference type="ARBA" id="ARBA00022448"/>
    </source>
</evidence>
<evidence type="ECO:0000256" key="3">
    <source>
        <dbReference type="ARBA" id="ARBA00022475"/>
    </source>
</evidence>
<dbReference type="EMBL" id="SLZQ01000015">
    <property type="protein sequence ID" value="TCS33755.1"/>
    <property type="molecule type" value="Genomic_DNA"/>
</dbReference>
<name>A0A4R3HPT7_PAULE</name>
<keyword evidence="3" id="KW-1003">Cell membrane</keyword>
<dbReference type="GO" id="GO:0005524">
    <property type="term" value="F:ATP binding"/>
    <property type="evidence" value="ECO:0007669"/>
    <property type="project" value="UniProtKB-KW"/>
</dbReference>
<dbReference type="CDD" id="cd03293">
    <property type="entry name" value="ABC_NrtD_SsuB_transporters"/>
    <property type="match status" value="1"/>
</dbReference>
<evidence type="ECO:0000313" key="9">
    <source>
        <dbReference type="Proteomes" id="UP000295382"/>
    </source>
</evidence>
<dbReference type="InterPro" id="IPR027417">
    <property type="entry name" value="P-loop_NTPase"/>
</dbReference>
<feature type="domain" description="ABC transporter" evidence="7">
    <location>
        <begin position="18"/>
        <end position="249"/>
    </location>
</feature>
<comment type="similarity">
    <text evidence="1">Belongs to the ABC transporter superfamily.</text>
</comment>
<dbReference type="RefSeq" id="WP_243656839.1">
    <property type="nucleotide sequence ID" value="NZ_SLZQ01000015.1"/>
</dbReference>
<dbReference type="PANTHER" id="PTHR42788:SF13">
    <property type="entry name" value="ALIPHATIC SULFONATES IMPORT ATP-BINDING PROTEIN SSUB"/>
    <property type="match status" value="1"/>
</dbReference>
<dbReference type="Proteomes" id="UP000295382">
    <property type="component" value="Unassembled WGS sequence"/>
</dbReference>
<keyword evidence="2" id="KW-0813">Transport</keyword>
<proteinExistence type="inferred from homology"/>
<evidence type="ECO:0000256" key="6">
    <source>
        <dbReference type="ARBA" id="ARBA00022840"/>
    </source>
</evidence>
<comment type="caution">
    <text evidence="8">The sequence shown here is derived from an EMBL/GenBank/DDBJ whole genome shotgun (WGS) entry which is preliminary data.</text>
</comment>
<keyword evidence="9" id="KW-1185">Reference proteome</keyword>
<dbReference type="PROSITE" id="PS50893">
    <property type="entry name" value="ABC_TRANSPORTER_2"/>
    <property type="match status" value="1"/>
</dbReference>
<dbReference type="InterPro" id="IPR003439">
    <property type="entry name" value="ABC_transporter-like_ATP-bd"/>
</dbReference>
<dbReference type="AlphaFoldDB" id="A0A4R3HPT7"/>
<sequence length="268" mass="29664">MVENVARLTPTPRMTPFIEVSGLEKRYDTRNGPINAIEKVSFSVSKGEFISIVGPSGCGKSTLMKMIGKLLQPTSGSIRFHGLPAGADSPDLGMVFQDAVLLPWRTVFQNVCLPIEVMGLERAKYERRARELIELVGLKGFENKYPSELSGGMQQRTSIARALVSDPSLLLMDEPFGALDALTRETMTQELQRIWMESKKTVLFITHSIPESVLLSDRVVVMSARPSKVQEIIDIDLPRPRQLTDTTSAAFGKYVSHIRGLLSATTEL</sequence>
<dbReference type="GO" id="GO:0016887">
    <property type="term" value="F:ATP hydrolysis activity"/>
    <property type="evidence" value="ECO:0007669"/>
    <property type="project" value="InterPro"/>
</dbReference>
<evidence type="ECO:0000256" key="1">
    <source>
        <dbReference type="ARBA" id="ARBA00005417"/>
    </source>
</evidence>
<dbReference type="Gene3D" id="3.40.50.300">
    <property type="entry name" value="P-loop containing nucleotide triphosphate hydrolases"/>
    <property type="match status" value="1"/>
</dbReference>
<keyword evidence="6 8" id="KW-0067">ATP-binding</keyword>
<protein>
    <submittedName>
        <fullName evidence="8">NitT/TauT family transport system ATP-binding protein</fullName>
    </submittedName>
</protein>
<dbReference type="SMART" id="SM00382">
    <property type="entry name" value="AAA"/>
    <property type="match status" value="1"/>
</dbReference>
<evidence type="ECO:0000256" key="4">
    <source>
        <dbReference type="ARBA" id="ARBA00022519"/>
    </source>
</evidence>
<dbReference type="PANTHER" id="PTHR42788">
    <property type="entry name" value="TAURINE IMPORT ATP-BINDING PROTEIN-RELATED"/>
    <property type="match status" value="1"/>
</dbReference>
<reference evidence="8 9" key="1">
    <citation type="submission" date="2019-03" db="EMBL/GenBank/DDBJ databases">
        <title>Genomic Encyclopedia of Type Strains, Phase IV (KMG-IV): sequencing the most valuable type-strain genomes for metagenomic binning, comparative biology and taxonomic classification.</title>
        <authorList>
            <person name="Goeker M."/>
        </authorList>
    </citation>
    <scope>NUCLEOTIDE SEQUENCE [LARGE SCALE GENOMIC DNA]</scope>
    <source>
        <strain evidence="8 9">DSM 7445</strain>
    </source>
</reference>
<keyword evidence="4" id="KW-0472">Membrane</keyword>
<dbReference type="InterPro" id="IPR003593">
    <property type="entry name" value="AAA+_ATPase"/>
</dbReference>
<dbReference type="Pfam" id="PF00005">
    <property type="entry name" value="ABC_tran"/>
    <property type="match status" value="1"/>
</dbReference>
<keyword evidence="5" id="KW-0547">Nucleotide-binding</keyword>
<dbReference type="InterPro" id="IPR050166">
    <property type="entry name" value="ABC_transporter_ATP-bind"/>
</dbReference>
<dbReference type="SUPFAM" id="SSF52540">
    <property type="entry name" value="P-loop containing nucleoside triphosphate hydrolases"/>
    <property type="match status" value="1"/>
</dbReference>
<gene>
    <name evidence="8" type="ORF">EDC30_11545</name>
</gene>
<keyword evidence="4" id="KW-0997">Cell inner membrane</keyword>